<dbReference type="EMBL" id="FNMU01000006">
    <property type="protein sequence ID" value="SDW93310.1"/>
    <property type="molecule type" value="Genomic_DNA"/>
</dbReference>
<dbReference type="EMBL" id="CP017921">
    <property type="protein sequence ID" value="APH39094.1"/>
    <property type="molecule type" value="Genomic_DNA"/>
</dbReference>
<dbReference type="STRING" id="2177.BHR79_06075"/>
<evidence type="ECO:0000256" key="1">
    <source>
        <dbReference type="SAM" id="Phobius"/>
    </source>
</evidence>
<dbReference type="Proteomes" id="UP000186879">
    <property type="component" value="Chromosome"/>
</dbReference>
<evidence type="ECO:0000313" key="4">
    <source>
        <dbReference type="Proteomes" id="UP000186879"/>
    </source>
</evidence>
<keyword evidence="4" id="KW-1185">Reference proteome</keyword>
<organism evidence="2 4">
    <name type="scientific">Methanohalophilus halophilus</name>
    <dbReference type="NCBI Taxonomy" id="2177"/>
    <lineage>
        <taxon>Archaea</taxon>
        <taxon>Methanobacteriati</taxon>
        <taxon>Methanobacteriota</taxon>
        <taxon>Stenosarchaea group</taxon>
        <taxon>Methanomicrobia</taxon>
        <taxon>Methanosarcinales</taxon>
        <taxon>Methanosarcinaceae</taxon>
        <taxon>Methanohalophilus</taxon>
    </lineage>
</organism>
<evidence type="ECO:0000313" key="2">
    <source>
        <dbReference type="EMBL" id="APH39094.1"/>
    </source>
</evidence>
<feature type="transmembrane region" description="Helical" evidence="1">
    <location>
        <begin position="21"/>
        <end position="42"/>
    </location>
</feature>
<accession>A0A1L3Q2I6</accession>
<dbReference type="KEGG" id="mhaz:BHR79_06075"/>
<proteinExistence type="predicted"/>
<keyword evidence="1" id="KW-1133">Transmembrane helix</keyword>
<keyword evidence="1" id="KW-0812">Transmembrane</keyword>
<dbReference type="Proteomes" id="UP000198669">
    <property type="component" value="Unassembled WGS sequence"/>
</dbReference>
<keyword evidence="1" id="KW-0472">Membrane</keyword>
<reference evidence="2 4" key="1">
    <citation type="submission" date="2016-10" db="EMBL/GenBank/DDBJ databases">
        <title>Methanohalophilus halophilus.</title>
        <authorList>
            <person name="L'haridon S."/>
        </authorList>
    </citation>
    <scope>NUCLEOTIDE SEQUENCE [LARGE SCALE GENOMIC DNA]</scope>
    <source>
        <strain evidence="2 4">Z-7982</strain>
    </source>
</reference>
<name>A0A1L3Q2I6_9EURY</name>
<gene>
    <name evidence="2" type="ORF">BHR79_06075</name>
    <name evidence="3" type="ORF">SAMN04515625_1926</name>
</gene>
<reference evidence="3 5" key="2">
    <citation type="submission" date="2016-10" db="EMBL/GenBank/DDBJ databases">
        <authorList>
            <person name="de Groot N.N."/>
        </authorList>
    </citation>
    <scope>NUCLEOTIDE SEQUENCE [LARGE SCALE GENOMIC DNA]</scope>
    <source>
        <strain evidence="3 5">Z-7982</strain>
    </source>
</reference>
<evidence type="ECO:0000313" key="3">
    <source>
        <dbReference type="EMBL" id="SDW93310.1"/>
    </source>
</evidence>
<sequence length="179" mass="19265">MIGLISIKRCDTMQCTGTGRVLIIILQVFMLLTVSTMSVAVAEESPQMPSLPLVIKGNVTIDGSQADPGTSITAKINDQIIGSVQTSNAGVYGDLSGNSLIVTAEPEDFKNIAIYVNGNEAEYDGDKLVNANPGDTIELDLTVKKDSMETFQDNSMFQFVLLGLIIIIAVFVALRYRSK</sequence>
<protein>
    <submittedName>
        <fullName evidence="2">Uncharacterized protein</fullName>
    </submittedName>
</protein>
<feature type="transmembrane region" description="Helical" evidence="1">
    <location>
        <begin position="156"/>
        <end position="174"/>
    </location>
</feature>
<dbReference type="AlphaFoldDB" id="A0A1L3Q2I6"/>
<evidence type="ECO:0000313" key="5">
    <source>
        <dbReference type="Proteomes" id="UP000198669"/>
    </source>
</evidence>